<comment type="cofactor">
    <cofactor evidence="2">
        <name>pyridoxal 5'-phosphate</name>
        <dbReference type="ChEBI" id="CHEBI:597326"/>
    </cofactor>
</comment>
<dbReference type="PANTHER" id="PTHR11986">
    <property type="entry name" value="AMINOTRANSFERASE CLASS III"/>
    <property type="match status" value="1"/>
</dbReference>
<dbReference type="CDD" id="cd00610">
    <property type="entry name" value="OAT_like"/>
    <property type="match status" value="1"/>
</dbReference>
<evidence type="ECO:0000313" key="17">
    <source>
        <dbReference type="EMBL" id="MBJ7595702.1"/>
    </source>
</evidence>
<dbReference type="PIRSF" id="PIRSF000521">
    <property type="entry name" value="Transaminase_4ab_Lys_Orn"/>
    <property type="match status" value="1"/>
</dbReference>
<keyword evidence="8" id="KW-0808">Transferase</keyword>
<dbReference type="EMBL" id="JAEKNS010000131">
    <property type="protein sequence ID" value="MBJ7595702.1"/>
    <property type="molecule type" value="Genomic_DNA"/>
</dbReference>
<dbReference type="GO" id="GO:0047298">
    <property type="term" value="F:(S)-3-amino-2-methylpropionate transaminase activity"/>
    <property type="evidence" value="ECO:0007669"/>
    <property type="project" value="UniProtKB-EC"/>
</dbReference>
<accession>A0A934NAW0</accession>
<dbReference type="GO" id="GO:0034386">
    <property type="term" value="F:4-aminobutyrate:2-oxoglutarate transaminase activity"/>
    <property type="evidence" value="ECO:0007669"/>
    <property type="project" value="UniProtKB-EC"/>
</dbReference>
<comment type="pathway">
    <text evidence="3">Amino-acid degradation; 4-aminobutanoate degradation.</text>
</comment>
<evidence type="ECO:0000313" key="18">
    <source>
        <dbReference type="Proteomes" id="UP000606991"/>
    </source>
</evidence>
<evidence type="ECO:0000256" key="13">
    <source>
        <dbReference type="ARBA" id="ARBA00031787"/>
    </source>
</evidence>
<evidence type="ECO:0000256" key="9">
    <source>
        <dbReference type="ARBA" id="ARBA00022898"/>
    </source>
</evidence>
<comment type="catalytic activity">
    <reaction evidence="1">
        <text>(S)-3-amino-2-methylpropanoate + 2-oxoglutarate = 2-methyl-3-oxopropanoate + L-glutamate</text>
        <dbReference type="Rhea" id="RHEA:13993"/>
        <dbReference type="ChEBI" id="CHEBI:16810"/>
        <dbReference type="ChEBI" id="CHEBI:29985"/>
        <dbReference type="ChEBI" id="CHEBI:57700"/>
        <dbReference type="ChEBI" id="CHEBI:58655"/>
        <dbReference type="EC" id="2.6.1.22"/>
    </reaction>
</comment>
<sequence>MWRERDAELISPAYSRYTDLVVDHAKGAHLYTVDGRDVLDFGCGIGVTNLGHLHPAVVGAVHEQVDKLWHTSVTTLHPTMIEAAAALVSIAPDGLDQVFLNNSGAEAVESSIKLARRATGRTDVIAFTGGFHGRTYGALTLTASKAKYRNGVGPFLPGVHHVRYPNCFRYCDHHPDEPCPIARGDEIEHLFKTIVPSDTVAAIIVEPLQGEGGFVVPPAAFLPRLREICDEHGILLVCDEVQSGFGRTGRFFCVEHSGVRPDIMCVAKAFGNGLPIAAIVATHAVMSAWNPGEHGTTYGGNAVACAAAVAVIETMRAGRIPERAAALGKRAMDRLQGWSERFPEVGDVRGLGLMIGIEFMRGTEPASDVAADVQRRCVDSDLLVLTCGIDDNVVRLLPPLTITEEELDRGIDILERCVTAAVER</sequence>
<evidence type="ECO:0000256" key="5">
    <source>
        <dbReference type="ARBA" id="ARBA00012876"/>
    </source>
</evidence>
<comment type="similarity">
    <text evidence="4 16">Belongs to the class-III pyridoxal-phosphate-dependent aminotransferase family.</text>
</comment>
<evidence type="ECO:0000256" key="2">
    <source>
        <dbReference type="ARBA" id="ARBA00001933"/>
    </source>
</evidence>
<dbReference type="AlphaFoldDB" id="A0A934NAW0"/>
<dbReference type="Gene3D" id="3.90.1150.10">
    <property type="entry name" value="Aspartate Aminotransferase, domain 1"/>
    <property type="match status" value="1"/>
</dbReference>
<evidence type="ECO:0000256" key="7">
    <source>
        <dbReference type="ARBA" id="ARBA00022576"/>
    </source>
</evidence>
<evidence type="ECO:0000256" key="1">
    <source>
        <dbReference type="ARBA" id="ARBA00001750"/>
    </source>
</evidence>
<name>A0A934NAW0_9BACT</name>
<evidence type="ECO:0000256" key="15">
    <source>
        <dbReference type="ARBA" id="ARBA00050054"/>
    </source>
</evidence>
<dbReference type="InterPro" id="IPR050103">
    <property type="entry name" value="Class-III_PLP-dep_AT"/>
</dbReference>
<dbReference type="FunFam" id="3.40.640.10:FF:000013">
    <property type="entry name" value="4-aminobutyrate aminotransferase"/>
    <property type="match status" value="1"/>
</dbReference>
<evidence type="ECO:0000256" key="16">
    <source>
        <dbReference type="RuleBase" id="RU003560"/>
    </source>
</evidence>
<keyword evidence="9 16" id="KW-0663">Pyridoxal phosphate</keyword>
<dbReference type="Pfam" id="PF00202">
    <property type="entry name" value="Aminotran_3"/>
    <property type="match status" value="1"/>
</dbReference>
<keyword evidence="7 17" id="KW-0032">Aminotransferase</keyword>
<evidence type="ECO:0000256" key="6">
    <source>
        <dbReference type="ARBA" id="ARBA00012912"/>
    </source>
</evidence>
<reference evidence="17 18" key="1">
    <citation type="submission" date="2020-10" db="EMBL/GenBank/DDBJ databases">
        <title>Ca. Dormibacterota MAGs.</title>
        <authorList>
            <person name="Montgomery K."/>
        </authorList>
    </citation>
    <scope>NUCLEOTIDE SEQUENCE [LARGE SCALE GENOMIC DNA]</scope>
    <source>
        <strain evidence="17">SC8812_S17_18</strain>
    </source>
</reference>
<dbReference type="Gene3D" id="3.40.640.10">
    <property type="entry name" value="Type I PLP-dependent aspartate aminotransferase-like (Major domain)"/>
    <property type="match status" value="1"/>
</dbReference>
<dbReference type="EC" id="2.6.1.19" evidence="6"/>
<dbReference type="InterPro" id="IPR005814">
    <property type="entry name" value="Aminotrans_3"/>
</dbReference>
<evidence type="ECO:0000256" key="3">
    <source>
        <dbReference type="ARBA" id="ARBA00005176"/>
    </source>
</evidence>
<evidence type="ECO:0000256" key="4">
    <source>
        <dbReference type="ARBA" id="ARBA00008954"/>
    </source>
</evidence>
<proteinExistence type="inferred from homology"/>
<dbReference type="SUPFAM" id="SSF53383">
    <property type="entry name" value="PLP-dependent transferases"/>
    <property type="match status" value="1"/>
</dbReference>
<comment type="caution">
    <text evidence="17">The sequence shown here is derived from an EMBL/GenBank/DDBJ whole genome shotgun (WGS) entry which is preliminary data.</text>
</comment>
<dbReference type="InterPro" id="IPR015421">
    <property type="entry name" value="PyrdxlP-dep_Trfase_major"/>
</dbReference>
<evidence type="ECO:0000256" key="12">
    <source>
        <dbReference type="ARBA" id="ARBA00030857"/>
    </source>
</evidence>
<dbReference type="PROSITE" id="PS00600">
    <property type="entry name" value="AA_TRANSFER_CLASS_3"/>
    <property type="match status" value="1"/>
</dbReference>
<dbReference type="InterPro" id="IPR049704">
    <property type="entry name" value="Aminotrans_3_PPA_site"/>
</dbReference>
<dbReference type="Proteomes" id="UP000606991">
    <property type="component" value="Unassembled WGS sequence"/>
</dbReference>
<dbReference type="GO" id="GO:0042802">
    <property type="term" value="F:identical protein binding"/>
    <property type="evidence" value="ECO:0007669"/>
    <property type="project" value="TreeGrafter"/>
</dbReference>
<dbReference type="EC" id="2.6.1.22" evidence="5"/>
<dbReference type="InterPro" id="IPR015422">
    <property type="entry name" value="PyrdxlP-dep_Trfase_small"/>
</dbReference>
<gene>
    <name evidence="17" type="ORF">JF886_12735</name>
</gene>
<organism evidence="17 18">
    <name type="scientific">Candidatus Aeolococcus gillhamiae</name>
    <dbReference type="NCBI Taxonomy" id="3127015"/>
    <lineage>
        <taxon>Bacteria</taxon>
        <taxon>Bacillati</taxon>
        <taxon>Candidatus Dormiibacterota</taxon>
        <taxon>Candidatus Dormibacteria</taxon>
        <taxon>Candidatus Aeolococcales</taxon>
        <taxon>Candidatus Aeolococcaceae</taxon>
        <taxon>Candidatus Aeolococcus</taxon>
    </lineage>
</organism>
<evidence type="ECO:0000256" key="11">
    <source>
        <dbReference type="ARBA" id="ARBA00030204"/>
    </source>
</evidence>
<evidence type="ECO:0000256" key="14">
    <source>
        <dbReference type="ARBA" id="ARBA00048021"/>
    </source>
</evidence>
<evidence type="ECO:0000256" key="8">
    <source>
        <dbReference type="ARBA" id="ARBA00022679"/>
    </source>
</evidence>
<evidence type="ECO:0000256" key="10">
    <source>
        <dbReference type="ARBA" id="ARBA00029760"/>
    </source>
</evidence>
<comment type="catalytic activity">
    <reaction evidence="14">
        <text>4-aminobutanoate + 2-oxoglutarate = succinate semialdehyde + L-glutamate</text>
        <dbReference type="Rhea" id="RHEA:23352"/>
        <dbReference type="ChEBI" id="CHEBI:16810"/>
        <dbReference type="ChEBI" id="CHEBI:29985"/>
        <dbReference type="ChEBI" id="CHEBI:57706"/>
        <dbReference type="ChEBI" id="CHEBI:59888"/>
        <dbReference type="EC" id="2.6.1.19"/>
    </reaction>
</comment>
<protein>
    <recommendedName>
        <fullName evidence="12">(S)-3-amino-2-methylpropionate transaminase</fullName>
        <ecNumber evidence="6">2.6.1.19</ecNumber>
        <ecNumber evidence="5">2.6.1.22</ecNumber>
    </recommendedName>
    <alternativeName>
        <fullName evidence="13">GABA aminotransferase</fullName>
    </alternativeName>
    <alternativeName>
        <fullName evidence="11">Gamma-amino-N-butyrate transaminase</fullName>
    </alternativeName>
    <alternativeName>
        <fullName evidence="15">Glutamate:succinic semialdehyde transaminase</fullName>
    </alternativeName>
    <alternativeName>
        <fullName evidence="10">L-AIBAT</fullName>
    </alternativeName>
</protein>
<dbReference type="InterPro" id="IPR015424">
    <property type="entry name" value="PyrdxlP-dep_Trfase"/>
</dbReference>
<dbReference type="GO" id="GO:0030170">
    <property type="term" value="F:pyridoxal phosphate binding"/>
    <property type="evidence" value="ECO:0007669"/>
    <property type="project" value="InterPro"/>
</dbReference>